<evidence type="ECO:0000256" key="9">
    <source>
        <dbReference type="ARBA" id="ARBA00034290"/>
    </source>
</evidence>
<name>A0A2R3IWM8_9PSED</name>
<dbReference type="RefSeq" id="WP_053813972.1">
    <property type="nucleotide sequence ID" value="NZ_CP027169.1"/>
</dbReference>
<comment type="subcellular location">
    <subcellularLocation>
        <location evidence="1">Cell membrane</location>
        <topology evidence="1">Multi-pass membrane protein</topology>
    </subcellularLocation>
</comment>
<protein>
    <recommendedName>
        <fullName evidence="2">cyclic-guanylate-specific phosphodiesterase</fullName>
        <ecNumber evidence="2">3.1.4.52</ecNumber>
    </recommendedName>
</protein>
<evidence type="ECO:0000256" key="5">
    <source>
        <dbReference type="ARBA" id="ARBA00022692"/>
    </source>
</evidence>
<reference evidence="12 13" key="1">
    <citation type="submission" date="2018-02" db="EMBL/GenBank/DDBJ databases">
        <title>FDA/CDC Antimicrobial Resistant Isolate Bank Genome Sequencing.</title>
        <authorList>
            <person name="Benahmed F.H."/>
            <person name="Lutgring J.D."/>
            <person name="Yoo B."/>
            <person name="Machado M."/>
            <person name="Brown A."/>
            <person name="McAllister G."/>
            <person name="Perry A."/>
            <person name="Halpin A.L."/>
            <person name="Vavikolanu K."/>
            <person name="Ott S."/>
            <person name="Zhao X."/>
            <person name="Tallon L.J."/>
            <person name="Sadzewicz L."/>
            <person name="Aluvathingal J."/>
            <person name="Nadendla S."/>
            <person name="Voskania-kordi A."/>
            <person name="Simonyan V."/>
            <person name="Patel J."/>
            <person name="Shawar R.M."/>
        </authorList>
    </citation>
    <scope>NUCLEOTIDE SEQUENCE [LARGE SCALE GENOMIC DNA]</scope>
    <source>
        <strain evidence="12 13">AR_0356</strain>
    </source>
</reference>
<keyword evidence="4" id="KW-0973">c-di-GMP</keyword>
<evidence type="ECO:0000313" key="12">
    <source>
        <dbReference type="EMBL" id="AVK06331.1"/>
    </source>
</evidence>
<dbReference type="EMBL" id="CP027169">
    <property type="protein sequence ID" value="AVK06331.1"/>
    <property type="molecule type" value="Genomic_DNA"/>
</dbReference>
<dbReference type="GO" id="GO:0005886">
    <property type="term" value="C:plasma membrane"/>
    <property type="evidence" value="ECO:0007669"/>
    <property type="project" value="UniProtKB-SubCell"/>
</dbReference>
<dbReference type="InterPro" id="IPR050706">
    <property type="entry name" value="Cyclic-di-GMP_PDE-like"/>
</dbReference>
<feature type="domain" description="EAL" evidence="11">
    <location>
        <begin position="275"/>
        <end position="528"/>
    </location>
</feature>
<dbReference type="InterPro" id="IPR035919">
    <property type="entry name" value="EAL_sf"/>
</dbReference>
<proteinExistence type="predicted"/>
<dbReference type="SUPFAM" id="SSF141868">
    <property type="entry name" value="EAL domain-like"/>
    <property type="match status" value="1"/>
</dbReference>
<evidence type="ECO:0000313" key="13">
    <source>
        <dbReference type="Proteomes" id="UP000238390"/>
    </source>
</evidence>
<keyword evidence="5 10" id="KW-0812">Transmembrane</keyword>
<feature type="transmembrane region" description="Helical" evidence="10">
    <location>
        <begin position="248"/>
        <end position="273"/>
    </location>
</feature>
<dbReference type="SMART" id="SM00052">
    <property type="entry name" value="EAL"/>
    <property type="match status" value="1"/>
</dbReference>
<dbReference type="GO" id="GO:0071111">
    <property type="term" value="F:cyclic-guanylate-specific phosphodiesterase activity"/>
    <property type="evidence" value="ECO:0007669"/>
    <property type="project" value="UniProtKB-EC"/>
</dbReference>
<dbReference type="Pfam" id="PF00563">
    <property type="entry name" value="EAL"/>
    <property type="match status" value="1"/>
</dbReference>
<accession>A0A2R3IWM8</accession>
<dbReference type="PROSITE" id="PS50883">
    <property type="entry name" value="EAL"/>
    <property type="match status" value="1"/>
</dbReference>
<dbReference type="PANTHER" id="PTHR33121">
    <property type="entry name" value="CYCLIC DI-GMP PHOSPHODIESTERASE PDEF"/>
    <property type="match status" value="1"/>
</dbReference>
<dbReference type="EC" id="3.1.4.52" evidence="2"/>
<dbReference type="InterPro" id="IPR001633">
    <property type="entry name" value="EAL_dom"/>
</dbReference>
<feature type="transmembrane region" description="Helical" evidence="10">
    <location>
        <begin position="17"/>
        <end position="36"/>
    </location>
</feature>
<evidence type="ECO:0000256" key="3">
    <source>
        <dbReference type="ARBA" id="ARBA00022475"/>
    </source>
</evidence>
<evidence type="ECO:0000256" key="10">
    <source>
        <dbReference type="SAM" id="Phobius"/>
    </source>
</evidence>
<evidence type="ECO:0000256" key="6">
    <source>
        <dbReference type="ARBA" id="ARBA00022801"/>
    </source>
</evidence>
<evidence type="ECO:0000256" key="2">
    <source>
        <dbReference type="ARBA" id="ARBA00012282"/>
    </source>
</evidence>
<dbReference type="Proteomes" id="UP000238390">
    <property type="component" value="Chromosome"/>
</dbReference>
<dbReference type="AlphaFoldDB" id="A0A2R3IWM8"/>
<dbReference type="Pfam" id="PF12792">
    <property type="entry name" value="CSS-motif"/>
    <property type="match status" value="1"/>
</dbReference>
<dbReference type="PANTHER" id="PTHR33121:SF79">
    <property type="entry name" value="CYCLIC DI-GMP PHOSPHODIESTERASE PDED-RELATED"/>
    <property type="match status" value="1"/>
</dbReference>
<evidence type="ECO:0000256" key="8">
    <source>
        <dbReference type="ARBA" id="ARBA00023136"/>
    </source>
</evidence>
<dbReference type="CDD" id="cd01948">
    <property type="entry name" value="EAL"/>
    <property type="match status" value="1"/>
</dbReference>
<evidence type="ECO:0000256" key="1">
    <source>
        <dbReference type="ARBA" id="ARBA00004651"/>
    </source>
</evidence>
<keyword evidence="3" id="KW-1003">Cell membrane</keyword>
<sequence>MSERGTAVEGRIDWQRILLILFTTTLVGGICGIFVINELDRQHDGAHLASYTEMALERALEISSAADQMLAEMNAGNAPACGDRDLEMLRSIVLESRFMSDVGRISGNQVICTGVRGRLRAPWGLSAPDRVDRAGTRFWSEGMPLPLQVLPTGLVARGNAIVFIAPHAYFDVDHPDAGISAAAVSANGDYIYHRFAGEQRPAPEMPGRPAWPEVSGARQASRCEPDQDLCVVSHLRERGLLNTEPDRAAMAAAMGGGLFFGVMLLLSYLFGFLSDEKLPARLLRALKREALEVHYQPIVRLADGRCIGVEALARWTDSSLGRVSPDIFIGALEESGDIQLLTRFVFRRALRQLGPLLRKEPGFYVSINVTGKDIANPGFIDFAIRQMARERVLPAQVALELTERTTEAQDCLLAGMNRLRELGLKIYVDDFGTGHSNLVYLANLPVDAIKIDKVFTQSIGESEAVELIFDKLCSMAEQLQIGVVVEGIETQAQADYVSRRSPEALGQGWHFGRALALEAFLAYYRDPPARMRP</sequence>
<dbReference type="InterPro" id="IPR024744">
    <property type="entry name" value="CSS-motif_dom"/>
</dbReference>
<dbReference type="Gene3D" id="3.20.20.450">
    <property type="entry name" value="EAL domain"/>
    <property type="match status" value="1"/>
</dbReference>
<keyword evidence="13" id="KW-1185">Reference proteome</keyword>
<evidence type="ECO:0000259" key="11">
    <source>
        <dbReference type="PROSITE" id="PS50883"/>
    </source>
</evidence>
<keyword evidence="7 10" id="KW-1133">Transmembrane helix</keyword>
<comment type="catalytic activity">
    <reaction evidence="9">
        <text>3',3'-c-di-GMP + H2O = 5'-phosphoguanylyl(3'-&gt;5')guanosine + H(+)</text>
        <dbReference type="Rhea" id="RHEA:24902"/>
        <dbReference type="ChEBI" id="CHEBI:15377"/>
        <dbReference type="ChEBI" id="CHEBI:15378"/>
        <dbReference type="ChEBI" id="CHEBI:58754"/>
        <dbReference type="ChEBI" id="CHEBI:58805"/>
        <dbReference type="EC" id="3.1.4.52"/>
    </reaction>
</comment>
<organism evidence="12 13">
    <name type="scientific">Pseudomonas paraeruginosa</name>
    <dbReference type="NCBI Taxonomy" id="2994495"/>
    <lineage>
        <taxon>Bacteria</taxon>
        <taxon>Pseudomonadati</taxon>
        <taxon>Pseudomonadota</taxon>
        <taxon>Gammaproteobacteria</taxon>
        <taxon>Pseudomonadales</taxon>
        <taxon>Pseudomonadaceae</taxon>
        <taxon>Pseudomonas</taxon>
    </lineage>
</organism>
<gene>
    <name evidence="12" type="ORF">CSB93_4328</name>
</gene>
<evidence type="ECO:0000256" key="7">
    <source>
        <dbReference type="ARBA" id="ARBA00022989"/>
    </source>
</evidence>
<evidence type="ECO:0000256" key="4">
    <source>
        <dbReference type="ARBA" id="ARBA00022636"/>
    </source>
</evidence>
<keyword evidence="6" id="KW-0378">Hydrolase</keyword>
<keyword evidence="8 10" id="KW-0472">Membrane</keyword>